<feature type="transmembrane region" description="Helical" evidence="4">
    <location>
        <begin position="102"/>
        <end position="124"/>
    </location>
</feature>
<dbReference type="EMBL" id="JBHLZN010000004">
    <property type="protein sequence ID" value="MFB9887202.1"/>
    <property type="molecule type" value="Genomic_DNA"/>
</dbReference>
<dbReference type="RefSeq" id="WP_035461870.1">
    <property type="nucleotide sequence ID" value="NZ_JAUESS010000004.1"/>
</dbReference>
<name>A0ABV5ZD39_9GAMM</name>
<evidence type="ECO:0000256" key="4">
    <source>
        <dbReference type="SAM" id="Phobius"/>
    </source>
</evidence>
<dbReference type="Proteomes" id="UP001589628">
    <property type="component" value="Unassembled WGS sequence"/>
</dbReference>
<protein>
    <submittedName>
        <fullName evidence="6">MFS transporter</fullName>
    </submittedName>
</protein>
<evidence type="ECO:0000256" key="3">
    <source>
        <dbReference type="ARBA" id="ARBA00023136"/>
    </source>
</evidence>
<sequence>MSVLSHPRAILAAGCLILGLNLGVRQTLSLLIPDMVAATSLTLTGVGLAFAIQNLMWGLASPFAGILADRYGTGRVLAIGALLYSLSLIGCAWVSYNWQLHMLLGIVLGLGVGATTFGLVLGAVGRAFPPQKRAQALGLASAGGSLGQFLMAPLLDLLNRELGWQDAYIFLGLLCLTIIPAAYLLKGKAQLGVQAPSQSISQALRQAGQDRNYWLLNMGFFVCGFHVAFIATYLPAFVSLCGLPSQVSAQGLAMIGLANIVGTLGAGYLGSRYRPKNLLSLIYGLRALVILVFWLAPKTQATILLFSAAMGLLWLSTVPLTSGTVANLFGPTYMATLFGVVMLSHQIGGFFGAFLGGWVMELTGSFDLMWWLSIGLGLFAMFIHLPIKDQDRFSELAVAK</sequence>
<evidence type="ECO:0000313" key="7">
    <source>
        <dbReference type="Proteomes" id="UP001589628"/>
    </source>
</evidence>
<feature type="transmembrane region" description="Helical" evidence="4">
    <location>
        <begin position="278"/>
        <end position="296"/>
    </location>
</feature>
<keyword evidence="1 4" id="KW-0812">Transmembrane</keyword>
<feature type="transmembrane region" description="Helical" evidence="4">
    <location>
        <begin position="214"/>
        <end position="237"/>
    </location>
</feature>
<dbReference type="PANTHER" id="PTHR11360:SF284">
    <property type="entry name" value="EG:103B4.3 PROTEIN-RELATED"/>
    <property type="match status" value="1"/>
</dbReference>
<evidence type="ECO:0000256" key="1">
    <source>
        <dbReference type="ARBA" id="ARBA00022692"/>
    </source>
</evidence>
<keyword evidence="7" id="KW-1185">Reference proteome</keyword>
<dbReference type="InterPro" id="IPR011701">
    <property type="entry name" value="MFS"/>
</dbReference>
<dbReference type="SUPFAM" id="SSF103473">
    <property type="entry name" value="MFS general substrate transporter"/>
    <property type="match status" value="1"/>
</dbReference>
<comment type="caution">
    <text evidence="6">The sequence shown here is derived from an EMBL/GenBank/DDBJ whole genome shotgun (WGS) entry which is preliminary data.</text>
</comment>
<keyword evidence="3 4" id="KW-0472">Membrane</keyword>
<proteinExistence type="predicted"/>
<keyword evidence="2 4" id="KW-1133">Transmembrane helix</keyword>
<feature type="transmembrane region" description="Helical" evidence="4">
    <location>
        <begin position="333"/>
        <end position="356"/>
    </location>
</feature>
<feature type="transmembrane region" description="Helical" evidence="4">
    <location>
        <begin position="368"/>
        <end position="387"/>
    </location>
</feature>
<dbReference type="InterPro" id="IPR050327">
    <property type="entry name" value="Proton-linked_MCT"/>
</dbReference>
<feature type="transmembrane region" description="Helical" evidence="4">
    <location>
        <begin position="76"/>
        <end position="96"/>
    </location>
</feature>
<organism evidence="6 7">
    <name type="scientific">Balneatrix alpica</name>
    <dbReference type="NCBI Taxonomy" id="75684"/>
    <lineage>
        <taxon>Bacteria</taxon>
        <taxon>Pseudomonadati</taxon>
        <taxon>Pseudomonadota</taxon>
        <taxon>Gammaproteobacteria</taxon>
        <taxon>Oceanospirillales</taxon>
        <taxon>Balneatrichaceae</taxon>
        <taxon>Balneatrix</taxon>
    </lineage>
</organism>
<reference evidence="6 7" key="1">
    <citation type="submission" date="2024-09" db="EMBL/GenBank/DDBJ databases">
        <authorList>
            <person name="Sun Q."/>
            <person name="Mori K."/>
        </authorList>
    </citation>
    <scope>NUCLEOTIDE SEQUENCE [LARGE SCALE GENOMIC DNA]</scope>
    <source>
        <strain evidence="6 7">ATCC 51285</strain>
    </source>
</reference>
<evidence type="ECO:0000259" key="5">
    <source>
        <dbReference type="PROSITE" id="PS50850"/>
    </source>
</evidence>
<feature type="transmembrane region" description="Helical" evidence="4">
    <location>
        <begin position="249"/>
        <end position="271"/>
    </location>
</feature>
<evidence type="ECO:0000256" key="2">
    <source>
        <dbReference type="ARBA" id="ARBA00022989"/>
    </source>
</evidence>
<feature type="transmembrane region" description="Helical" evidence="4">
    <location>
        <begin position="167"/>
        <end position="185"/>
    </location>
</feature>
<dbReference type="InterPro" id="IPR036259">
    <property type="entry name" value="MFS_trans_sf"/>
</dbReference>
<dbReference type="PANTHER" id="PTHR11360">
    <property type="entry name" value="MONOCARBOXYLATE TRANSPORTER"/>
    <property type="match status" value="1"/>
</dbReference>
<dbReference type="CDD" id="cd17355">
    <property type="entry name" value="MFS_YcxA_like"/>
    <property type="match status" value="1"/>
</dbReference>
<dbReference type="Gene3D" id="1.20.1250.20">
    <property type="entry name" value="MFS general substrate transporter like domains"/>
    <property type="match status" value="2"/>
</dbReference>
<evidence type="ECO:0000313" key="6">
    <source>
        <dbReference type="EMBL" id="MFB9887202.1"/>
    </source>
</evidence>
<dbReference type="Pfam" id="PF07690">
    <property type="entry name" value="MFS_1"/>
    <property type="match status" value="1"/>
</dbReference>
<dbReference type="InterPro" id="IPR020846">
    <property type="entry name" value="MFS_dom"/>
</dbReference>
<accession>A0ABV5ZD39</accession>
<dbReference type="PROSITE" id="PS50850">
    <property type="entry name" value="MFS"/>
    <property type="match status" value="1"/>
</dbReference>
<feature type="transmembrane region" description="Helical" evidence="4">
    <location>
        <begin position="302"/>
        <end position="321"/>
    </location>
</feature>
<feature type="transmembrane region" description="Helical" evidence="4">
    <location>
        <begin position="35"/>
        <end position="55"/>
    </location>
</feature>
<feature type="domain" description="Major facilitator superfamily (MFS) profile" evidence="5">
    <location>
        <begin position="7"/>
        <end position="392"/>
    </location>
</feature>
<gene>
    <name evidence="6" type="ORF">ACFFLH_12350</name>
</gene>